<evidence type="ECO:0008006" key="3">
    <source>
        <dbReference type="Google" id="ProtNLM"/>
    </source>
</evidence>
<comment type="caution">
    <text evidence="1">The sequence shown here is derived from an EMBL/GenBank/DDBJ whole genome shotgun (WGS) entry which is preliminary data.</text>
</comment>
<evidence type="ECO:0000313" key="2">
    <source>
        <dbReference type="Proteomes" id="UP000078316"/>
    </source>
</evidence>
<protein>
    <recommendedName>
        <fullName evidence="3">DUF4258 domain-containing protein</fullName>
    </recommendedName>
</protein>
<dbReference type="RefSeq" id="WP_048436319.1">
    <property type="nucleotide sequence ID" value="NZ_LWHQ01000022.1"/>
</dbReference>
<proteinExistence type="predicted"/>
<dbReference type="OrthoDB" id="8233793at2"/>
<dbReference type="Proteomes" id="UP000078316">
    <property type="component" value="Unassembled WGS sequence"/>
</dbReference>
<reference evidence="1 2" key="1">
    <citation type="submission" date="2016-04" db="EMBL/GenBank/DDBJ databases">
        <authorList>
            <person name="Evans L.H."/>
            <person name="Alamgir A."/>
            <person name="Owens N."/>
            <person name="Weber N.D."/>
            <person name="Virtaneva K."/>
            <person name="Barbian K."/>
            <person name="Babar A."/>
            <person name="Rosenke K."/>
        </authorList>
    </citation>
    <scope>NUCLEOTIDE SEQUENCE [LARGE SCALE GENOMIC DNA]</scope>
    <source>
        <strain evidence="1 2">PMB02</strain>
    </source>
</reference>
<name>A0A179SDS5_9HYPH</name>
<sequence length="98" mass="10991">MDEEAPRTAQAARALIRDIAQDSARVFVLPHGRKRGRQRAISFKQIMDCLLKGSISEGPYHVANGAWRCNVSRHAAGEEMTCVVEFDPPRRLLIVTVF</sequence>
<dbReference type="EMBL" id="LWHQ01000022">
    <property type="protein sequence ID" value="OAS24639.1"/>
    <property type="molecule type" value="Genomic_DNA"/>
</dbReference>
<accession>A0A179SDS5</accession>
<dbReference type="STRING" id="427683.A5481_12940"/>
<gene>
    <name evidence="1" type="ORF">A5481_12940</name>
</gene>
<dbReference type="InterPro" id="IPR025354">
    <property type="entry name" value="DUF4258"/>
</dbReference>
<organism evidence="1 2">
    <name type="scientific">Methylobacterium platani</name>
    <dbReference type="NCBI Taxonomy" id="427683"/>
    <lineage>
        <taxon>Bacteria</taxon>
        <taxon>Pseudomonadati</taxon>
        <taxon>Pseudomonadota</taxon>
        <taxon>Alphaproteobacteria</taxon>
        <taxon>Hyphomicrobiales</taxon>
        <taxon>Methylobacteriaceae</taxon>
        <taxon>Methylobacterium</taxon>
    </lineage>
</organism>
<dbReference type="Pfam" id="PF14076">
    <property type="entry name" value="DUF4258"/>
    <property type="match status" value="1"/>
</dbReference>
<evidence type="ECO:0000313" key="1">
    <source>
        <dbReference type="EMBL" id="OAS24639.1"/>
    </source>
</evidence>
<dbReference type="AlphaFoldDB" id="A0A179SDS5"/>